<gene>
    <name evidence="2" type="ORF">BET01_12485</name>
</gene>
<evidence type="ECO:0000259" key="1">
    <source>
        <dbReference type="Pfam" id="PF09924"/>
    </source>
</evidence>
<dbReference type="SUPFAM" id="SSF55729">
    <property type="entry name" value="Acyl-CoA N-acyltransferases (Nat)"/>
    <property type="match status" value="2"/>
</dbReference>
<keyword evidence="3" id="KW-1185">Reference proteome</keyword>
<dbReference type="InterPro" id="IPR024320">
    <property type="entry name" value="LPG_synthase_C"/>
</dbReference>
<dbReference type="Pfam" id="PF09924">
    <property type="entry name" value="LPG_synthase_C"/>
    <property type="match status" value="1"/>
</dbReference>
<feature type="domain" description="Phosphatidylglycerol lysyltransferase C-terminal" evidence="1">
    <location>
        <begin position="36"/>
        <end position="293"/>
    </location>
</feature>
<dbReference type="Gene3D" id="3.40.630.30">
    <property type="match status" value="1"/>
</dbReference>
<name>A0A419T933_9FIRM</name>
<comment type="caution">
    <text evidence="2">The sequence shown here is derived from an EMBL/GenBank/DDBJ whole genome shotgun (WGS) entry which is preliminary data.</text>
</comment>
<dbReference type="OrthoDB" id="9765580at2"/>
<dbReference type="PANTHER" id="PTHR41373:SF1">
    <property type="entry name" value="PHOSPHATIDYLGLYCEROL LYSYLTRANSFERASE C-TERMINAL DOMAIN-CONTAINING PROTEIN"/>
    <property type="match status" value="1"/>
</dbReference>
<dbReference type="InterPro" id="IPR016181">
    <property type="entry name" value="Acyl_CoA_acyltransferase"/>
</dbReference>
<evidence type="ECO:0000313" key="3">
    <source>
        <dbReference type="Proteomes" id="UP000284277"/>
    </source>
</evidence>
<sequence>MNLQFKPLQAEDMQKIAPFYALRPNKTCDSVYLDSFIWRDYYQVKYTVIDEKAVLFLMEKGGEPFTAMPICREEDLSYYFQQLVEYFNQVLKKPLQIFLADEDAINYLDLDPEKFLIKEEEDLKDYLYDAQALRTLAGKKLHKKKNHLNNFLKEYEGRHEYRSLICSDRESVLSFLDEWWENKVEAAEFVRQLDYEVMGIHDILKNCSMLNVRMAGVFIDGSLKAFTIGTYNPLEKMAVIHIEKADPEIKGLYQFINQQFLLHGFTEEVNLVNREDDVGMEGLRRAKMSYYPMGFARKFGVLQKGFSQ</sequence>
<reference evidence="2 3" key="1">
    <citation type="submission" date="2016-08" db="EMBL/GenBank/DDBJ databases">
        <title>A new outlook on sporulation: Clostridium algidixylanolyticum.</title>
        <authorList>
            <person name="Poppleton D.I."/>
            <person name="Gribaldo S."/>
        </authorList>
    </citation>
    <scope>NUCLEOTIDE SEQUENCE [LARGE SCALE GENOMIC DNA]</scope>
    <source>
        <strain evidence="2 3">SPL73</strain>
    </source>
</reference>
<dbReference type="EMBL" id="MCIA01000003">
    <property type="protein sequence ID" value="RKD33976.1"/>
    <property type="molecule type" value="Genomic_DNA"/>
</dbReference>
<organism evidence="2 3">
    <name type="scientific">Lacrimispora algidixylanolytica</name>
    <dbReference type="NCBI Taxonomy" id="94868"/>
    <lineage>
        <taxon>Bacteria</taxon>
        <taxon>Bacillati</taxon>
        <taxon>Bacillota</taxon>
        <taxon>Clostridia</taxon>
        <taxon>Lachnospirales</taxon>
        <taxon>Lachnospiraceae</taxon>
        <taxon>Lacrimispora</taxon>
    </lineage>
</organism>
<dbReference type="PANTHER" id="PTHR41373">
    <property type="entry name" value="DUF2156 DOMAIN-CONTAINING PROTEIN"/>
    <property type="match status" value="1"/>
</dbReference>
<dbReference type="PIRSF" id="PIRSF018688">
    <property type="entry name" value="UCP018688"/>
    <property type="match status" value="1"/>
</dbReference>
<protein>
    <recommendedName>
        <fullName evidence="1">Phosphatidylglycerol lysyltransferase C-terminal domain-containing protein</fullName>
    </recommendedName>
</protein>
<proteinExistence type="predicted"/>
<accession>A0A419T933</accession>
<dbReference type="InterPro" id="IPR016732">
    <property type="entry name" value="UCP018688"/>
</dbReference>
<evidence type="ECO:0000313" key="2">
    <source>
        <dbReference type="EMBL" id="RKD33976.1"/>
    </source>
</evidence>
<dbReference type="AlphaFoldDB" id="A0A419T933"/>
<dbReference type="Proteomes" id="UP000284277">
    <property type="component" value="Unassembled WGS sequence"/>
</dbReference>
<dbReference type="RefSeq" id="WP_120195405.1">
    <property type="nucleotide sequence ID" value="NZ_MCIA01000003.1"/>
</dbReference>